<organism evidence="1 2">
    <name type="scientific">Gossypium armourianum</name>
    <dbReference type="NCBI Taxonomy" id="34283"/>
    <lineage>
        <taxon>Eukaryota</taxon>
        <taxon>Viridiplantae</taxon>
        <taxon>Streptophyta</taxon>
        <taxon>Embryophyta</taxon>
        <taxon>Tracheophyta</taxon>
        <taxon>Spermatophyta</taxon>
        <taxon>Magnoliopsida</taxon>
        <taxon>eudicotyledons</taxon>
        <taxon>Gunneridae</taxon>
        <taxon>Pentapetalae</taxon>
        <taxon>rosids</taxon>
        <taxon>malvids</taxon>
        <taxon>Malvales</taxon>
        <taxon>Malvaceae</taxon>
        <taxon>Malvoideae</taxon>
        <taxon>Gossypium</taxon>
    </lineage>
</organism>
<evidence type="ECO:0000313" key="2">
    <source>
        <dbReference type="Proteomes" id="UP000593575"/>
    </source>
</evidence>
<dbReference type="Proteomes" id="UP000593575">
    <property type="component" value="Unassembled WGS sequence"/>
</dbReference>
<comment type="caution">
    <text evidence="1">The sequence shown here is derived from an EMBL/GenBank/DDBJ whole genome shotgun (WGS) entry which is preliminary data.</text>
</comment>
<proteinExistence type="predicted"/>
<reference evidence="1 2" key="1">
    <citation type="journal article" date="2019" name="Genome Biol. Evol.">
        <title>Insights into the evolution of the New World diploid cottons (Gossypium, subgenus Houzingenia) based on genome sequencing.</title>
        <authorList>
            <person name="Grover C.E."/>
            <person name="Arick M.A. 2nd"/>
            <person name="Thrash A."/>
            <person name="Conover J.L."/>
            <person name="Sanders W.S."/>
            <person name="Peterson D.G."/>
            <person name="Frelichowski J.E."/>
            <person name="Scheffler J.A."/>
            <person name="Scheffler B.E."/>
            <person name="Wendel J.F."/>
        </authorList>
    </citation>
    <scope>NUCLEOTIDE SEQUENCE [LARGE SCALE GENOMIC DNA]</scope>
    <source>
        <strain evidence="1">6</strain>
        <tissue evidence="1">Leaf</tissue>
    </source>
</reference>
<protein>
    <submittedName>
        <fullName evidence="1">Uncharacterized protein</fullName>
    </submittedName>
</protein>
<dbReference type="EMBL" id="JABFAE010000002">
    <property type="protein sequence ID" value="MBA0823078.1"/>
    <property type="molecule type" value="Genomic_DNA"/>
</dbReference>
<sequence length="42" mass="4831">MKARPRGLRPSMTNKCYHTWVQTVNLKVTIPVKKTTSWITAS</sequence>
<accession>A0A7J9IMP7</accession>
<evidence type="ECO:0000313" key="1">
    <source>
        <dbReference type="EMBL" id="MBA0823078.1"/>
    </source>
</evidence>
<keyword evidence="2" id="KW-1185">Reference proteome</keyword>
<dbReference type="AlphaFoldDB" id="A0A7J9IMP7"/>
<name>A0A7J9IMP7_9ROSI</name>
<gene>
    <name evidence="1" type="ORF">Goarm_019835</name>
</gene>